<gene>
    <name evidence="1" type="ORF">E7811_11415</name>
</gene>
<organism evidence="1 2">
    <name type="scientific">Aliigemmobacter aestuarii</name>
    <dbReference type="NCBI Taxonomy" id="1445661"/>
    <lineage>
        <taxon>Bacteria</taxon>
        <taxon>Pseudomonadati</taxon>
        <taxon>Pseudomonadota</taxon>
        <taxon>Alphaproteobacteria</taxon>
        <taxon>Rhodobacterales</taxon>
        <taxon>Paracoccaceae</taxon>
        <taxon>Aliigemmobacter</taxon>
    </lineage>
</organism>
<protein>
    <recommendedName>
        <fullName evidence="3">Thioesterase domain-containing protein</fullName>
    </recommendedName>
</protein>
<dbReference type="EMBL" id="SSND01000003">
    <property type="protein sequence ID" value="THD82766.1"/>
    <property type="molecule type" value="Genomic_DNA"/>
</dbReference>
<comment type="caution">
    <text evidence="1">The sequence shown here is derived from an EMBL/GenBank/DDBJ whole genome shotgun (WGS) entry which is preliminary data.</text>
</comment>
<proteinExistence type="predicted"/>
<evidence type="ECO:0008006" key="3">
    <source>
        <dbReference type="Google" id="ProtNLM"/>
    </source>
</evidence>
<dbReference type="RefSeq" id="WP_136394794.1">
    <property type="nucleotide sequence ID" value="NZ_SSND01000003.1"/>
</dbReference>
<accession>A0A4S3MKU3</accession>
<evidence type="ECO:0000313" key="2">
    <source>
        <dbReference type="Proteomes" id="UP000309450"/>
    </source>
</evidence>
<dbReference type="OrthoDB" id="9778690at2"/>
<name>A0A4S3MKU3_9RHOB</name>
<reference evidence="1 2" key="1">
    <citation type="submission" date="2019-04" db="EMBL/GenBank/DDBJ databases">
        <title>Draft genome sequence of Gemmobacter aestuarii sp. nov.</title>
        <authorList>
            <person name="Hameed A."/>
            <person name="Lin S.-Y."/>
            <person name="Shahina M."/>
            <person name="Lai W.-A."/>
            <person name="Young C.-C."/>
        </authorList>
    </citation>
    <scope>NUCLEOTIDE SEQUENCE [LARGE SCALE GENOMIC DNA]</scope>
    <source>
        <strain evidence="1 2">CC-PW-75</strain>
    </source>
</reference>
<dbReference type="AlphaFoldDB" id="A0A4S3MKU3"/>
<evidence type="ECO:0000313" key="1">
    <source>
        <dbReference type="EMBL" id="THD82766.1"/>
    </source>
</evidence>
<keyword evidence="2" id="KW-1185">Reference proteome</keyword>
<dbReference type="Gene3D" id="3.40.50.1820">
    <property type="entry name" value="alpha/beta hydrolase"/>
    <property type="match status" value="1"/>
</dbReference>
<sequence>MIPHQPDISLAANLRRLGTLVQDWPGEPIDTAGTVRAIRPDDPLTPVYWCFNATAEFTALAEAFGPGQPLVGMRSLSLIMTLSDGTSRALDLLAAHYADALLRRFGPRPCIVGGNCQSAAIAWRVAIRLMAAGVAVERLVFLDAEPHLPFPGPVRVLFGAESAGFNPYLKPPEDVTRPVPWHWERAWSRVDCRIVPGAHGQYFRPENLPDVARAILAPGPDGETTMALPGEAPVIRFRTALTTTAAIWIEAEIPPALAAMPGLSVLPLWRGADGGLLRVPGPDWVVPVTTRPFWRCRFPRPGPFPGATVLPLPCLAGQGPLVWPSLLRPSVSSELTESGLTPSLP</sequence>
<dbReference type="Proteomes" id="UP000309450">
    <property type="component" value="Unassembled WGS sequence"/>
</dbReference>
<dbReference type="SUPFAM" id="SSF53474">
    <property type="entry name" value="alpha/beta-Hydrolases"/>
    <property type="match status" value="1"/>
</dbReference>
<dbReference type="InterPro" id="IPR029058">
    <property type="entry name" value="AB_hydrolase_fold"/>
</dbReference>